<evidence type="ECO:0008006" key="11">
    <source>
        <dbReference type="Google" id="ProtNLM"/>
    </source>
</evidence>
<evidence type="ECO:0000256" key="6">
    <source>
        <dbReference type="ARBA" id="ARBA00022989"/>
    </source>
</evidence>
<dbReference type="GO" id="GO:0006508">
    <property type="term" value="P:proteolysis"/>
    <property type="evidence" value="ECO:0007669"/>
    <property type="project" value="UniProtKB-KW"/>
</dbReference>
<evidence type="ECO:0000313" key="10">
    <source>
        <dbReference type="Proteomes" id="UP000494245"/>
    </source>
</evidence>
<dbReference type="Proteomes" id="UP000494245">
    <property type="component" value="Unassembled WGS sequence"/>
</dbReference>
<comment type="subcellular location">
    <subcellularLocation>
        <location evidence="1">Cell membrane</location>
        <topology evidence="1">Multi-pass membrane protein</topology>
    </subcellularLocation>
</comment>
<dbReference type="EMBL" id="BLTE01000007">
    <property type="protein sequence ID" value="GFK93895.1"/>
    <property type="molecule type" value="Genomic_DNA"/>
</dbReference>
<proteinExistence type="predicted"/>
<dbReference type="InterPro" id="IPR013426">
    <property type="entry name" value="EpsH-like"/>
</dbReference>
<dbReference type="RefSeq" id="WP_173083431.1">
    <property type="nucleotide sequence ID" value="NZ_BLTE01000007.1"/>
</dbReference>
<keyword evidence="4 8" id="KW-0812">Transmembrane</keyword>
<evidence type="ECO:0000256" key="4">
    <source>
        <dbReference type="ARBA" id="ARBA00022692"/>
    </source>
</evidence>
<sequence length="291" mass="31988">MEHVGTISRGEPPLALQDALRRSWPWLLALLLILGLVFQDIVAAMVRVWADDENNSHGFLVPLVSLYLIATRRDRLATAQVTPCAWGLWISVLGVVMLLAGWVSTEFFTMRASLVVILYGTVLYWYGWEVMRLLGGPLLYLLLMIPVPAVVYDALAMPLRGFVTMVSVWIMKSLGVLVLREGNVMLFPNITLEVVNACSGLRSLTSLLALAVAFALLFQKSAVTRWILALLALPIAVITNIGRVVATGVLSQYFGAAAAEGFFHEFAGMVIFITALALLFAAHLVLRRFDS</sequence>
<feature type="transmembrane region" description="Helical" evidence="8">
    <location>
        <begin position="108"/>
        <end position="126"/>
    </location>
</feature>
<keyword evidence="2" id="KW-1003">Cell membrane</keyword>
<feature type="transmembrane region" description="Helical" evidence="8">
    <location>
        <begin position="226"/>
        <end position="246"/>
    </location>
</feature>
<comment type="caution">
    <text evidence="9">The sequence shown here is derived from an EMBL/GenBank/DDBJ whole genome shotgun (WGS) entry which is preliminary data.</text>
</comment>
<keyword evidence="5" id="KW-0378">Hydrolase</keyword>
<dbReference type="AlphaFoldDB" id="A0A6V8M094"/>
<keyword evidence="3" id="KW-0645">Protease</keyword>
<keyword evidence="6 8" id="KW-1133">Transmembrane helix</keyword>
<evidence type="ECO:0000256" key="3">
    <source>
        <dbReference type="ARBA" id="ARBA00022670"/>
    </source>
</evidence>
<evidence type="ECO:0000256" key="7">
    <source>
        <dbReference type="ARBA" id="ARBA00023136"/>
    </source>
</evidence>
<dbReference type="GO" id="GO:0008233">
    <property type="term" value="F:peptidase activity"/>
    <property type="evidence" value="ECO:0007669"/>
    <property type="project" value="UniProtKB-KW"/>
</dbReference>
<feature type="transmembrane region" description="Helical" evidence="8">
    <location>
        <begin position="200"/>
        <end position="219"/>
    </location>
</feature>
<evidence type="ECO:0000256" key="1">
    <source>
        <dbReference type="ARBA" id="ARBA00004651"/>
    </source>
</evidence>
<evidence type="ECO:0000256" key="2">
    <source>
        <dbReference type="ARBA" id="ARBA00022475"/>
    </source>
</evidence>
<dbReference type="NCBIfam" id="TIGR02602">
    <property type="entry name" value="8TM_EpsH"/>
    <property type="match status" value="1"/>
</dbReference>
<evidence type="ECO:0000313" key="9">
    <source>
        <dbReference type="EMBL" id="GFK93895.1"/>
    </source>
</evidence>
<protein>
    <recommendedName>
        <fullName evidence="11">Exosortase</fullName>
    </recommendedName>
</protein>
<keyword evidence="10" id="KW-1185">Reference proteome</keyword>
<gene>
    <name evidence="9" type="ORF">NNJEOMEG_01733</name>
</gene>
<dbReference type="GO" id="GO:0005886">
    <property type="term" value="C:plasma membrane"/>
    <property type="evidence" value="ECO:0007669"/>
    <property type="project" value="UniProtKB-SubCell"/>
</dbReference>
<reference evidence="9 10" key="1">
    <citation type="submission" date="2020-04" db="EMBL/GenBank/DDBJ databases">
        <authorList>
            <consortium name="Desulfovibrio sp. FSS-1 genome sequencing consortium"/>
            <person name="Shimoshige H."/>
            <person name="Kobayashi H."/>
            <person name="Maekawa T."/>
        </authorList>
    </citation>
    <scope>NUCLEOTIDE SEQUENCE [LARGE SCALE GENOMIC DNA]</scope>
    <source>
        <strain evidence="9 10">SIID29052-01</strain>
    </source>
</reference>
<accession>A0A6V8M094</accession>
<feature type="transmembrane region" description="Helical" evidence="8">
    <location>
        <begin position="26"/>
        <end position="50"/>
    </location>
</feature>
<reference evidence="9 10" key="2">
    <citation type="submission" date="2020-05" db="EMBL/GenBank/DDBJ databases">
        <title>Draft genome sequence of Desulfovibrio sp. strainFSS-1.</title>
        <authorList>
            <person name="Shimoshige H."/>
            <person name="Kobayashi H."/>
            <person name="Maekawa T."/>
        </authorList>
    </citation>
    <scope>NUCLEOTIDE SEQUENCE [LARGE SCALE GENOMIC DNA]</scope>
    <source>
        <strain evidence="9 10">SIID29052-01</strain>
    </source>
</reference>
<feature type="transmembrane region" description="Helical" evidence="8">
    <location>
        <begin position="138"/>
        <end position="155"/>
    </location>
</feature>
<feature type="transmembrane region" description="Helical" evidence="8">
    <location>
        <begin position="86"/>
        <end position="103"/>
    </location>
</feature>
<dbReference type="NCBIfam" id="TIGR04178">
    <property type="entry name" value="exo_archaeo"/>
    <property type="match status" value="1"/>
</dbReference>
<evidence type="ECO:0000256" key="5">
    <source>
        <dbReference type="ARBA" id="ARBA00022801"/>
    </source>
</evidence>
<dbReference type="InterPro" id="IPR026392">
    <property type="entry name" value="Exo/Archaeosortase_dom"/>
</dbReference>
<evidence type="ECO:0000256" key="8">
    <source>
        <dbReference type="SAM" id="Phobius"/>
    </source>
</evidence>
<feature type="transmembrane region" description="Helical" evidence="8">
    <location>
        <begin position="266"/>
        <end position="286"/>
    </location>
</feature>
<dbReference type="InterPro" id="IPR019127">
    <property type="entry name" value="Exosortase"/>
</dbReference>
<dbReference type="Pfam" id="PF09721">
    <property type="entry name" value="Exosortase_EpsH"/>
    <property type="match status" value="1"/>
</dbReference>
<organism evidence="9 10">
    <name type="scientific">Fundidesulfovibrio magnetotacticus</name>
    <dbReference type="NCBI Taxonomy" id="2730080"/>
    <lineage>
        <taxon>Bacteria</taxon>
        <taxon>Pseudomonadati</taxon>
        <taxon>Thermodesulfobacteriota</taxon>
        <taxon>Desulfovibrionia</taxon>
        <taxon>Desulfovibrionales</taxon>
        <taxon>Desulfovibrionaceae</taxon>
        <taxon>Fundidesulfovibrio</taxon>
    </lineage>
</organism>
<keyword evidence="7 8" id="KW-0472">Membrane</keyword>
<name>A0A6V8M094_9BACT</name>